<keyword evidence="4" id="KW-0645">Protease</keyword>
<feature type="domain" description="Integrase catalytic" evidence="13">
    <location>
        <begin position="1084"/>
        <end position="1243"/>
    </location>
</feature>
<dbReference type="Proteomes" id="UP000614334">
    <property type="component" value="Unassembled WGS sequence"/>
</dbReference>
<gene>
    <name evidence="14" type="ORF">RHS01_10992</name>
</gene>
<dbReference type="InterPro" id="IPR001584">
    <property type="entry name" value="Integrase_cat-core"/>
</dbReference>
<keyword evidence="7" id="KW-0460">Magnesium</keyword>
<dbReference type="CDD" id="cd00303">
    <property type="entry name" value="retropepsin_like"/>
    <property type="match status" value="1"/>
</dbReference>
<dbReference type="InterPro" id="IPR043128">
    <property type="entry name" value="Rev_trsase/Diguanyl_cyclase"/>
</dbReference>
<dbReference type="Gene3D" id="3.30.420.10">
    <property type="entry name" value="Ribonuclease H-like superfamily/Ribonuclease H"/>
    <property type="match status" value="1"/>
</dbReference>
<keyword evidence="2" id="KW-0548">Nucleotidyltransferase</keyword>
<evidence type="ECO:0000259" key="13">
    <source>
        <dbReference type="PROSITE" id="PS50994"/>
    </source>
</evidence>
<dbReference type="PROSITE" id="PS00141">
    <property type="entry name" value="ASP_PROTEASE"/>
    <property type="match status" value="1"/>
</dbReference>
<dbReference type="InterPro" id="IPR041588">
    <property type="entry name" value="Integrase_H2C2"/>
</dbReference>
<dbReference type="GO" id="GO:0003964">
    <property type="term" value="F:RNA-directed DNA polymerase activity"/>
    <property type="evidence" value="ECO:0007669"/>
    <property type="project" value="UniProtKB-KW"/>
</dbReference>
<dbReference type="PANTHER" id="PTHR37984">
    <property type="entry name" value="PROTEIN CBG26694"/>
    <property type="match status" value="1"/>
</dbReference>
<evidence type="ECO:0000256" key="7">
    <source>
        <dbReference type="ARBA" id="ARBA00022842"/>
    </source>
</evidence>
<dbReference type="Gene3D" id="2.40.70.10">
    <property type="entry name" value="Acid Proteases"/>
    <property type="match status" value="1"/>
</dbReference>
<evidence type="ECO:0000256" key="8">
    <source>
        <dbReference type="ARBA" id="ARBA00022884"/>
    </source>
</evidence>
<dbReference type="Pfam" id="PF13650">
    <property type="entry name" value="Asp_protease_2"/>
    <property type="match status" value="1"/>
</dbReference>
<dbReference type="SUPFAM" id="SSF53098">
    <property type="entry name" value="Ribonuclease H-like"/>
    <property type="match status" value="1"/>
</dbReference>
<feature type="compositionally biased region" description="Basic and acidic residues" evidence="12">
    <location>
        <begin position="305"/>
        <end position="317"/>
    </location>
</feature>
<dbReference type="EMBL" id="JACYCF010000045">
    <property type="protein sequence ID" value="KAF8748188.1"/>
    <property type="molecule type" value="Genomic_DNA"/>
</dbReference>
<keyword evidence="10" id="KW-0695">RNA-directed DNA polymerase</keyword>
<name>A0A8H7LWR1_9AGAM</name>
<keyword evidence="3" id="KW-0540">Nuclease</keyword>
<evidence type="ECO:0000256" key="1">
    <source>
        <dbReference type="ARBA" id="ARBA00022679"/>
    </source>
</evidence>
<dbReference type="InterPro" id="IPR000477">
    <property type="entry name" value="RT_dom"/>
</dbReference>
<dbReference type="InterPro" id="IPR043502">
    <property type="entry name" value="DNA/RNA_pol_sf"/>
</dbReference>
<organism evidence="14 15">
    <name type="scientific">Rhizoctonia solani</name>
    <dbReference type="NCBI Taxonomy" id="456999"/>
    <lineage>
        <taxon>Eukaryota</taxon>
        <taxon>Fungi</taxon>
        <taxon>Dikarya</taxon>
        <taxon>Basidiomycota</taxon>
        <taxon>Agaricomycotina</taxon>
        <taxon>Agaricomycetes</taxon>
        <taxon>Cantharellales</taxon>
        <taxon>Ceratobasidiaceae</taxon>
        <taxon>Rhizoctonia</taxon>
    </lineage>
</organism>
<dbReference type="FunFam" id="1.10.340.70:FF:000001">
    <property type="entry name" value="Retrovirus-related Pol polyprotein from transposon gypsy-like Protein"/>
    <property type="match status" value="1"/>
</dbReference>
<sequence>MATSPYVELGEVSLKQITSLLLGLLGQVENLKRKVEEVQEAGVEACTNLENISQAVNTVKDGLRSLQLHGPRTPEDTKPLAVEATPCPLSKVDPTGLTSRVSFWPKPSKGLPAFAQPTPVQAVPPQVPSPPLSPRLQSLIGTAAPPPPAPVAAYPALVKVDHPNAYTGKIGSKAKQWLTRMLAWTRLNLRMFPTNQEVLSFLLMNMKDTAGAWAHPHLDQLGSHQAIIQTVEGFKLEFLAAFGDPDATRAAEQKITTLTQSAHAQTISQSSGPWQWNWTGTTRPFEASLPAAFTGALVIDNALREERASHPPRDNKSSRPSNPARGTSTGQSTTGSKKLSNDPNFVLEEEQIAATPLAPSTPIEDKGKTKETAKTGKDSKYQSGKEISPLFTISIKPEKQAEQLEVLIDSGATLSFLHPQTAKALRLPLIDLPTPRTVTMLNGSSPQAGKIWKKAHLTFLIDGKRMTETFLICNTGTHAAILGIKWLETHNPKLTGTHKLFPSLTIRQNTTINTLRYLEKKNSISFPPRHYNIGIELTEEGPLNLPLYSMTDAKSITLKDWLRDKLKAGKIQGWFRRLVVDYRRLNNRTKKNVYPLPHPNDLMAQLRGAKVFTKLDLQWGYNNVRVKEGDGWKTAFHTKYGLYKSLVMTFGLTNAPAAFQHFMNKLFKDLLDVCVIIYLDDILIYLKDDATHTQHVHEVLQRLLDNQLFCKASKCTFHITSVEYLGIIVLDKGFSLDKLKIQAVQEWLVPTKVKEVHHMARPLHNLVKKDTPWNWGNKEQEAFQGLKDAITNAPVLCHANPTKPYFLETDASGAALGSILSQRQEDSRLHPLGFLSESFKGAEQNYDTHDKELLAIIRSFKYWRIFLEGTLHPITVFTDHRNLEYWKESQTFNCRHARWHLLLAGYNFQIVYRPGKQSGKPDALSRQADHADIPPESQSMLPDLVFANVALVTPEKELQQQIKLSLDQDKSLEEILQFLQNKSKAPPSIKRAFKDYDMEARLLFYQGQIVVPDVRTLRMDLLRIFHDSPLAGHPGRQRTLELVSRNYYWPGIRADTYWHVDSCEICQQIRKPKYASIPPQPLELPVRPWQHVSYDMIVDLPKDRSHNSILVIVDSFTKYGIFVKCSKKLKAPKLAELFLEHMWKCHGMPEKTILDRGRVFNNKFLQALYKWLGIDPHFSLAYHPQSNRQTEQVNPSIEHFLRAYSGVNQRDWTKWLPMAEFAYNNAVHSSTGKTPFKALYGWEPSLTPSNIPTNVPEADDLAKTMEAQWKEVGSALQQSKQWMIAGESRAPVEFEVGEEVWLDAKNVNLKTLSPKLTEQRLGPFKVIKKISDRAY</sequence>
<evidence type="ECO:0000256" key="2">
    <source>
        <dbReference type="ARBA" id="ARBA00022695"/>
    </source>
</evidence>
<dbReference type="CDD" id="cd01647">
    <property type="entry name" value="RT_LTR"/>
    <property type="match status" value="1"/>
</dbReference>
<keyword evidence="9" id="KW-0229">DNA integration</keyword>
<evidence type="ECO:0000256" key="9">
    <source>
        <dbReference type="ARBA" id="ARBA00022908"/>
    </source>
</evidence>
<keyword evidence="1" id="KW-0808">Transferase</keyword>
<dbReference type="PROSITE" id="PS50994">
    <property type="entry name" value="INTEGRASE"/>
    <property type="match status" value="1"/>
</dbReference>
<feature type="compositionally biased region" description="Low complexity" evidence="12">
    <location>
        <begin position="326"/>
        <end position="336"/>
    </location>
</feature>
<dbReference type="InterPro" id="IPR021109">
    <property type="entry name" value="Peptidase_aspartic_dom_sf"/>
</dbReference>
<dbReference type="InterPro" id="IPR012337">
    <property type="entry name" value="RNaseH-like_sf"/>
</dbReference>
<dbReference type="InterPro" id="IPR001969">
    <property type="entry name" value="Aspartic_peptidase_AS"/>
</dbReference>
<keyword evidence="8" id="KW-0694">RNA-binding</keyword>
<evidence type="ECO:0000256" key="11">
    <source>
        <dbReference type="ARBA" id="ARBA00023268"/>
    </source>
</evidence>
<evidence type="ECO:0000256" key="12">
    <source>
        <dbReference type="SAM" id="MobiDB-lite"/>
    </source>
</evidence>
<keyword evidence="11" id="KW-0511">Multifunctional enzyme</keyword>
<keyword evidence="4" id="KW-0064">Aspartyl protease</keyword>
<keyword evidence="6" id="KW-0378">Hydrolase</keyword>
<dbReference type="CDD" id="cd09274">
    <property type="entry name" value="RNase_HI_RT_Ty3"/>
    <property type="match status" value="1"/>
</dbReference>
<dbReference type="InterPro" id="IPR041577">
    <property type="entry name" value="RT_RNaseH_2"/>
</dbReference>
<dbReference type="SUPFAM" id="SSF56672">
    <property type="entry name" value="DNA/RNA polymerases"/>
    <property type="match status" value="1"/>
</dbReference>
<dbReference type="Pfam" id="PF17919">
    <property type="entry name" value="RT_RNaseH_2"/>
    <property type="match status" value="1"/>
</dbReference>
<dbReference type="GO" id="GO:0006508">
    <property type="term" value="P:proteolysis"/>
    <property type="evidence" value="ECO:0007669"/>
    <property type="project" value="InterPro"/>
</dbReference>
<dbReference type="InterPro" id="IPR050951">
    <property type="entry name" value="Retrovirus_Pol_polyprotein"/>
</dbReference>
<dbReference type="GO" id="GO:0004519">
    <property type="term" value="F:endonuclease activity"/>
    <property type="evidence" value="ECO:0007669"/>
    <property type="project" value="UniProtKB-KW"/>
</dbReference>
<keyword evidence="5" id="KW-0255">Endonuclease</keyword>
<feature type="compositionally biased region" description="Basic and acidic residues" evidence="12">
    <location>
        <begin position="363"/>
        <end position="380"/>
    </location>
</feature>
<accession>A0A8H7LWR1</accession>
<feature type="region of interest" description="Disordered" evidence="12">
    <location>
        <begin position="305"/>
        <end position="381"/>
    </location>
</feature>
<evidence type="ECO:0000256" key="10">
    <source>
        <dbReference type="ARBA" id="ARBA00022918"/>
    </source>
</evidence>
<evidence type="ECO:0000256" key="6">
    <source>
        <dbReference type="ARBA" id="ARBA00022801"/>
    </source>
</evidence>
<dbReference type="InterPro" id="IPR036397">
    <property type="entry name" value="RNaseH_sf"/>
</dbReference>
<dbReference type="GO" id="GO:0003723">
    <property type="term" value="F:RNA binding"/>
    <property type="evidence" value="ECO:0007669"/>
    <property type="project" value="UniProtKB-KW"/>
</dbReference>
<evidence type="ECO:0000256" key="5">
    <source>
        <dbReference type="ARBA" id="ARBA00022759"/>
    </source>
</evidence>
<dbReference type="GO" id="GO:0004190">
    <property type="term" value="F:aspartic-type endopeptidase activity"/>
    <property type="evidence" value="ECO:0007669"/>
    <property type="project" value="UniProtKB-KW"/>
</dbReference>
<comment type="caution">
    <text evidence="14">The sequence shown here is derived from an EMBL/GenBank/DDBJ whole genome shotgun (WGS) entry which is preliminary data.</text>
</comment>
<proteinExistence type="predicted"/>
<evidence type="ECO:0000256" key="3">
    <source>
        <dbReference type="ARBA" id="ARBA00022722"/>
    </source>
</evidence>
<dbReference type="GO" id="GO:0005634">
    <property type="term" value="C:nucleus"/>
    <property type="evidence" value="ECO:0007669"/>
    <property type="project" value="UniProtKB-ARBA"/>
</dbReference>
<evidence type="ECO:0000313" key="15">
    <source>
        <dbReference type="Proteomes" id="UP000614334"/>
    </source>
</evidence>
<dbReference type="Gene3D" id="3.30.70.270">
    <property type="match status" value="2"/>
</dbReference>
<dbReference type="GO" id="GO:0015074">
    <property type="term" value="P:DNA integration"/>
    <property type="evidence" value="ECO:0007669"/>
    <property type="project" value="UniProtKB-KW"/>
</dbReference>
<dbReference type="Pfam" id="PF00078">
    <property type="entry name" value="RVT_1"/>
    <property type="match status" value="1"/>
</dbReference>
<dbReference type="PANTHER" id="PTHR37984:SF5">
    <property type="entry name" value="PROTEIN NYNRIN-LIKE"/>
    <property type="match status" value="1"/>
</dbReference>
<protein>
    <recommendedName>
        <fullName evidence="13">Integrase catalytic domain-containing protein</fullName>
    </recommendedName>
</protein>
<dbReference type="Gene3D" id="3.10.10.10">
    <property type="entry name" value="HIV Type 1 Reverse Transcriptase, subunit A, domain 1"/>
    <property type="match status" value="1"/>
</dbReference>
<reference evidence="14" key="1">
    <citation type="submission" date="2020-09" db="EMBL/GenBank/DDBJ databases">
        <title>Comparative genome analyses of four rice-infecting Rhizoctonia solani isolates reveal extensive enrichment of homogalacturonan modification genes.</title>
        <authorList>
            <person name="Lee D.-Y."/>
            <person name="Jeon J."/>
            <person name="Kim K.-T."/>
            <person name="Cheong K."/>
            <person name="Song H."/>
            <person name="Choi G."/>
            <person name="Ko J."/>
            <person name="Opiyo S.O."/>
            <person name="Zuo S."/>
            <person name="Madhav S."/>
            <person name="Lee Y.-H."/>
            <person name="Wang G.-L."/>
        </authorList>
    </citation>
    <scope>NUCLEOTIDE SEQUENCE</scope>
    <source>
        <strain evidence="14">AG1-IA B2</strain>
    </source>
</reference>
<evidence type="ECO:0000256" key="4">
    <source>
        <dbReference type="ARBA" id="ARBA00022750"/>
    </source>
</evidence>
<evidence type="ECO:0000313" key="14">
    <source>
        <dbReference type="EMBL" id="KAF8748188.1"/>
    </source>
</evidence>
<dbReference type="Pfam" id="PF17921">
    <property type="entry name" value="Integrase_H2C2"/>
    <property type="match status" value="1"/>
</dbReference>
<dbReference type="Gene3D" id="1.10.340.70">
    <property type="match status" value="1"/>
</dbReference>
<dbReference type="SUPFAM" id="SSF50630">
    <property type="entry name" value="Acid proteases"/>
    <property type="match status" value="1"/>
</dbReference>